<accession>A0A7Z0WDQ8</accession>
<proteinExistence type="predicted"/>
<gene>
    <name evidence="2" type="ORF">BLA60_39940</name>
</gene>
<reference evidence="2 3" key="1">
    <citation type="submission" date="2016-12" db="EMBL/GenBank/DDBJ databases">
        <title>The draft genome sequence of Actinophytocola xinjiangensis.</title>
        <authorList>
            <person name="Wang W."/>
            <person name="Yuan L."/>
        </authorList>
    </citation>
    <scope>NUCLEOTIDE SEQUENCE [LARGE SCALE GENOMIC DNA]</scope>
    <source>
        <strain evidence="2 3">CGMCC 4.4663</strain>
    </source>
</reference>
<dbReference type="Proteomes" id="UP000185696">
    <property type="component" value="Unassembled WGS sequence"/>
</dbReference>
<protein>
    <recommendedName>
        <fullName evidence="4">DUF3592 domain-containing protein</fullName>
    </recommendedName>
</protein>
<dbReference type="AlphaFoldDB" id="A0A7Z0WDQ8"/>
<comment type="caution">
    <text evidence="2">The sequence shown here is derived from an EMBL/GenBank/DDBJ whole genome shotgun (WGS) entry which is preliminary data.</text>
</comment>
<feature type="transmembrane region" description="Helical" evidence="1">
    <location>
        <begin position="106"/>
        <end position="130"/>
    </location>
</feature>
<keyword evidence="1" id="KW-0472">Membrane</keyword>
<evidence type="ECO:0000313" key="3">
    <source>
        <dbReference type="Proteomes" id="UP000185696"/>
    </source>
</evidence>
<keyword evidence="1" id="KW-1133">Transmembrane helix</keyword>
<sequence>MNRRQYRSFALALLLVAVVFTGGYGLMIVDEKANAVRARATVVAVAQEEPRDTLIVDYTTEDGRAVTADLAKYSGEHAVGATLDIRYLIRDPQNVRLAADTVVEPALVLAGGLLLTLGLVMALHAWLFAADPVRIPVQSRSSWRMSRRPASVMEPDSDG</sequence>
<evidence type="ECO:0000313" key="2">
    <source>
        <dbReference type="EMBL" id="OLF04579.1"/>
    </source>
</evidence>
<dbReference type="EMBL" id="MSIF01000041">
    <property type="protein sequence ID" value="OLF04579.1"/>
    <property type="molecule type" value="Genomic_DNA"/>
</dbReference>
<evidence type="ECO:0008006" key="4">
    <source>
        <dbReference type="Google" id="ProtNLM"/>
    </source>
</evidence>
<organism evidence="2 3">
    <name type="scientific">Actinophytocola xinjiangensis</name>
    <dbReference type="NCBI Taxonomy" id="485602"/>
    <lineage>
        <taxon>Bacteria</taxon>
        <taxon>Bacillati</taxon>
        <taxon>Actinomycetota</taxon>
        <taxon>Actinomycetes</taxon>
        <taxon>Pseudonocardiales</taxon>
        <taxon>Pseudonocardiaceae</taxon>
    </lineage>
</organism>
<name>A0A7Z0WDQ8_9PSEU</name>
<evidence type="ECO:0000256" key="1">
    <source>
        <dbReference type="SAM" id="Phobius"/>
    </source>
</evidence>
<keyword evidence="3" id="KW-1185">Reference proteome</keyword>
<keyword evidence="1" id="KW-0812">Transmembrane</keyword>